<evidence type="ECO:0000313" key="2">
    <source>
        <dbReference type="EMBL" id="GFO04272.1"/>
    </source>
</evidence>
<keyword evidence="3" id="KW-1185">Reference proteome</keyword>
<dbReference type="Proteomes" id="UP000735302">
    <property type="component" value="Unassembled WGS sequence"/>
</dbReference>
<feature type="region of interest" description="Disordered" evidence="1">
    <location>
        <begin position="102"/>
        <end position="127"/>
    </location>
</feature>
<dbReference type="EMBL" id="BLXT01003738">
    <property type="protein sequence ID" value="GFO04272.1"/>
    <property type="molecule type" value="Genomic_DNA"/>
</dbReference>
<proteinExistence type="predicted"/>
<accession>A0AAV4ABL4</accession>
<feature type="region of interest" description="Disordered" evidence="1">
    <location>
        <begin position="57"/>
        <end position="85"/>
    </location>
</feature>
<evidence type="ECO:0000256" key="1">
    <source>
        <dbReference type="SAM" id="MobiDB-lite"/>
    </source>
</evidence>
<reference evidence="2 3" key="1">
    <citation type="journal article" date="2021" name="Elife">
        <title>Chloroplast acquisition without the gene transfer in kleptoplastic sea slugs, Plakobranchus ocellatus.</title>
        <authorList>
            <person name="Maeda T."/>
            <person name="Takahashi S."/>
            <person name="Yoshida T."/>
            <person name="Shimamura S."/>
            <person name="Takaki Y."/>
            <person name="Nagai Y."/>
            <person name="Toyoda A."/>
            <person name="Suzuki Y."/>
            <person name="Arimoto A."/>
            <person name="Ishii H."/>
            <person name="Satoh N."/>
            <person name="Nishiyama T."/>
            <person name="Hasebe M."/>
            <person name="Maruyama T."/>
            <person name="Minagawa J."/>
            <person name="Obokata J."/>
            <person name="Shigenobu S."/>
        </authorList>
    </citation>
    <scope>NUCLEOTIDE SEQUENCE [LARGE SCALE GENOMIC DNA]</scope>
</reference>
<dbReference type="AlphaFoldDB" id="A0AAV4ABL4"/>
<protein>
    <submittedName>
        <fullName evidence="2">Uncharacterized protein</fullName>
    </submittedName>
</protein>
<evidence type="ECO:0000313" key="3">
    <source>
        <dbReference type="Proteomes" id="UP000735302"/>
    </source>
</evidence>
<organism evidence="2 3">
    <name type="scientific">Plakobranchus ocellatus</name>
    <dbReference type="NCBI Taxonomy" id="259542"/>
    <lineage>
        <taxon>Eukaryota</taxon>
        <taxon>Metazoa</taxon>
        <taxon>Spiralia</taxon>
        <taxon>Lophotrochozoa</taxon>
        <taxon>Mollusca</taxon>
        <taxon>Gastropoda</taxon>
        <taxon>Heterobranchia</taxon>
        <taxon>Euthyneura</taxon>
        <taxon>Panpulmonata</taxon>
        <taxon>Sacoglossa</taxon>
        <taxon>Placobranchoidea</taxon>
        <taxon>Plakobranchidae</taxon>
        <taxon>Plakobranchus</taxon>
    </lineage>
</organism>
<name>A0AAV4ABL4_9GAST</name>
<comment type="caution">
    <text evidence="2">The sequence shown here is derived from an EMBL/GenBank/DDBJ whole genome shotgun (WGS) entry which is preliminary data.</text>
</comment>
<sequence length="127" mass="13459">MVTTKKTSTAEGLVRPTCVTAQGLCHHGGPLVLVSVRVVMETGMFIVVRMPSTLRPAQTVGSDADLPTFSSERPDPTQGVCPMPVDERAPFRMFNAALHTDTSTAAAAPGQDKSASDQADFQLTKKS</sequence>
<gene>
    <name evidence="2" type="ORF">PoB_003077700</name>
</gene>